<proteinExistence type="inferred from homology"/>
<feature type="domain" description="Transglycosylase SLT" evidence="3">
    <location>
        <begin position="98"/>
        <end position="193"/>
    </location>
</feature>
<accession>A0A7C5X0W3</accession>
<organism evidence="4">
    <name type="scientific">Thermocrinis ruber</name>
    <dbReference type="NCBI Taxonomy" id="75906"/>
    <lineage>
        <taxon>Bacteria</taxon>
        <taxon>Pseudomonadati</taxon>
        <taxon>Aquificota</taxon>
        <taxon>Aquificia</taxon>
        <taxon>Aquificales</taxon>
        <taxon>Aquificaceae</taxon>
        <taxon>Thermocrinis</taxon>
    </lineage>
</organism>
<dbReference type="SUPFAM" id="SSF53955">
    <property type="entry name" value="Lysozyme-like"/>
    <property type="match status" value="1"/>
</dbReference>
<evidence type="ECO:0000256" key="2">
    <source>
        <dbReference type="SAM" id="SignalP"/>
    </source>
</evidence>
<dbReference type="CDD" id="cd16894">
    <property type="entry name" value="MltD-like"/>
    <property type="match status" value="1"/>
</dbReference>
<dbReference type="InterPro" id="IPR023346">
    <property type="entry name" value="Lysozyme-like_dom_sf"/>
</dbReference>
<feature type="signal peptide" evidence="2">
    <location>
        <begin position="1"/>
        <end position="20"/>
    </location>
</feature>
<dbReference type="PANTHER" id="PTHR37423:SF2">
    <property type="entry name" value="MEMBRANE-BOUND LYTIC MUREIN TRANSGLYCOSYLASE C"/>
    <property type="match status" value="1"/>
</dbReference>
<sequence>MKIVVLLALALLSSCTPTIRQSMFPYKNSNIDVVKKGNFGFSEEEERFLAQEAKVFNIEIPDREEIRRFVNYFLANSQSFENTLRRASYYMPIIIPILQKHGLPEELALLPAIESAFNPFAISRAGAAGLWQFIPSTARRYGLRVDGEIDERFDVIKSTEAAAMYLKDLYQTFKNWELALAAYNCGESCVARRTGGINFWETQNFLPLETKNYVPAFFAVLLLTRYPEKYGLNINMEKIGLVVSKVQEETKVEKVLTDKNLKESVFRDFNPHIRGDRIPAGTYIYLPKMQTALKEEKTILLENGAKVIIR</sequence>
<comment type="similarity">
    <text evidence="1">Belongs to the transglycosylase Slt family.</text>
</comment>
<dbReference type="Pfam" id="PF01464">
    <property type="entry name" value="SLT"/>
    <property type="match status" value="1"/>
</dbReference>
<dbReference type="GO" id="GO:0016020">
    <property type="term" value="C:membrane"/>
    <property type="evidence" value="ECO:0007669"/>
    <property type="project" value="InterPro"/>
</dbReference>
<keyword evidence="2" id="KW-0732">Signal</keyword>
<name>A0A7C5X0W3_9AQUI</name>
<evidence type="ECO:0000313" key="4">
    <source>
        <dbReference type="EMBL" id="HHO73915.1"/>
    </source>
</evidence>
<protein>
    <submittedName>
        <fullName evidence="4">Lytic transglycosylase</fullName>
    </submittedName>
</protein>
<dbReference type="InterPro" id="IPR008258">
    <property type="entry name" value="Transglycosylase_SLT_dom_1"/>
</dbReference>
<dbReference type="AlphaFoldDB" id="A0A7C5X0W3"/>
<reference evidence="4" key="1">
    <citation type="journal article" date="2020" name="mSystems">
        <title>Genome- and Community-Level Interaction Insights into Carbon Utilization and Element Cycling Functions of Hydrothermarchaeota in Hydrothermal Sediment.</title>
        <authorList>
            <person name="Zhou Z."/>
            <person name="Liu Y."/>
            <person name="Xu W."/>
            <person name="Pan J."/>
            <person name="Luo Z.H."/>
            <person name="Li M."/>
        </authorList>
    </citation>
    <scope>NUCLEOTIDE SEQUENCE [LARGE SCALE GENOMIC DNA]</scope>
    <source>
        <strain evidence="4">SpSt-114</strain>
    </source>
</reference>
<comment type="caution">
    <text evidence="4">The sequence shown here is derived from an EMBL/GenBank/DDBJ whole genome shotgun (WGS) entry which is preliminary data.</text>
</comment>
<dbReference type="GO" id="GO:0008933">
    <property type="term" value="F:peptidoglycan lytic transglycosylase activity"/>
    <property type="evidence" value="ECO:0007669"/>
    <property type="project" value="InterPro"/>
</dbReference>
<dbReference type="Gene3D" id="1.10.530.10">
    <property type="match status" value="1"/>
</dbReference>
<dbReference type="PANTHER" id="PTHR37423">
    <property type="entry name" value="SOLUBLE LYTIC MUREIN TRANSGLYCOSYLASE-RELATED"/>
    <property type="match status" value="1"/>
</dbReference>
<dbReference type="PROSITE" id="PS00922">
    <property type="entry name" value="TRANSGLYCOSYLASE"/>
    <property type="match status" value="1"/>
</dbReference>
<feature type="chain" id="PRO_5027544189" evidence="2">
    <location>
        <begin position="21"/>
        <end position="310"/>
    </location>
</feature>
<dbReference type="EMBL" id="DSAC01000054">
    <property type="protein sequence ID" value="HHO73915.1"/>
    <property type="molecule type" value="Genomic_DNA"/>
</dbReference>
<gene>
    <name evidence="4" type="ORF">ENN04_04670</name>
</gene>
<evidence type="ECO:0000256" key="1">
    <source>
        <dbReference type="ARBA" id="ARBA00007734"/>
    </source>
</evidence>
<dbReference type="InterPro" id="IPR000189">
    <property type="entry name" value="Transglyc_AS"/>
</dbReference>
<dbReference type="PROSITE" id="PS51257">
    <property type="entry name" value="PROKAR_LIPOPROTEIN"/>
    <property type="match status" value="1"/>
</dbReference>
<dbReference type="GO" id="GO:0000270">
    <property type="term" value="P:peptidoglycan metabolic process"/>
    <property type="evidence" value="ECO:0007669"/>
    <property type="project" value="InterPro"/>
</dbReference>
<evidence type="ECO:0000259" key="3">
    <source>
        <dbReference type="Pfam" id="PF01464"/>
    </source>
</evidence>